<proteinExistence type="predicted"/>
<reference evidence="1 2" key="1">
    <citation type="submission" date="2017-05" db="EMBL/GenBank/DDBJ databases">
        <authorList>
            <person name="Varghese N."/>
            <person name="Submissions S."/>
        </authorList>
    </citation>
    <scope>NUCLEOTIDE SEQUENCE [LARGE SCALE GENOMIC DNA]</scope>
    <source>
        <strain evidence="1 2">DSM 46834</strain>
    </source>
</reference>
<name>A0A521FFM6_9ACTN</name>
<protein>
    <submittedName>
        <fullName evidence="1">Uncharacterized protein</fullName>
    </submittedName>
</protein>
<sequence>MEHRVEVIWTCAPCEVGGRDADEGGDDPRCWNCDGPVVVVGRPAVLQTVPESDAA</sequence>
<gene>
    <name evidence="1" type="ORF">SAMN06273567_108197</name>
</gene>
<dbReference type="EMBL" id="FXTJ01000008">
    <property type="protein sequence ID" value="SMO94949.1"/>
    <property type="molecule type" value="Genomic_DNA"/>
</dbReference>
<evidence type="ECO:0000313" key="2">
    <source>
        <dbReference type="Proteomes" id="UP000317484"/>
    </source>
</evidence>
<evidence type="ECO:0000313" key="1">
    <source>
        <dbReference type="EMBL" id="SMO94949.1"/>
    </source>
</evidence>
<dbReference type="AlphaFoldDB" id="A0A521FFM6"/>
<dbReference type="RefSeq" id="WP_185938425.1">
    <property type="nucleotide sequence ID" value="NZ_FXTJ01000008.1"/>
</dbReference>
<accession>A0A521FFM6</accession>
<organism evidence="1 2">
    <name type="scientific">Geodermatophilus aquaeductus</name>
    <dbReference type="NCBI Taxonomy" id="1564161"/>
    <lineage>
        <taxon>Bacteria</taxon>
        <taxon>Bacillati</taxon>
        <taxon>Actinomycetota</taxon>
        <taxon>Actinomycetes</taxon>
        <taxon>Geodermatophilales</taxon>
        <taxon>Geodermatophilaceae</taxon>
        <taxon>Geodermatophilus</taxon>
    </lineage>
</organism>
<dbReference type="Proteomes" id="UP000317484">
    <property type="component" value="Unassembled WGS sequence"/>
</dbReference>
<keyword evidence="2" id="KW-1185">Reference proteome</keyword>